<dbReference type="PROSITE" id="PS51387">
    <property type="entry name" value="FAD_PCMH"/>
    <property type="match status" value="1"/>
</dbReference>
<keyword evidence="19" id="KW-1185">Reference proteome</keyword>
<dbReference type="GO" id="GO:0005829">
    <property type="term" value="C:cytosol"/>
    <property type="evidence" value="ECO:0007669"/>
    <property type="project" value="TreeGrafter"/>
</dbReference>
<dbReference type="SUPFAM" id="SSF56176">
    <property type="entry name" value="FAD-binding/transporter-associated domain-like"/>
    <property type="match status" value="1"/>
</dbReference>
<dbReference type="InterPro" id="IPR018246">
    <property type="entry name" value="AP_endonuc_F2_Zn_BS"/>
</dbReference>
<dbReference type="Gene3D" id="3.30.465.10">
    <property type="match status" value="1"/>
</dbReference>
<feature type="domain" description="FAD-binding PCMH-type" evidence="17">
    <location>
        <begin position="17"/>
        <end position="198"/>
    </location>
</feature>
<dbReference type="InterPro" id="IPR016166">
    <property type="entry name" value="FAD-bd_PCMH"/>
</dbReference>
<dbReference type="STRING" id="70996.SE18_13135"/>
<evidence type="ECO:0000313" key="19">
    <source>
        <dbReference type="Proteomes" id="UP000050277"/>
    </source>
</evidence>
<keyword evidence="9 16" id="KW-0521">NADP</keyword>
<dbReference type="GO" id="GO:0051301">
    <property type="term" value="P:cell division"/>
    <property type="evidence" value="ECO:0007669"/>
    <property type="project" value="UniProtKB-KW"/>
</dbReference>
<dbReference type="GO" id="GO:0071555">
    <property type="term" value="P:cell wall organization"/>
    <property type="evidence" value="ECO:0007669"/>
    <property type="project" value="UniProtKB-KW"/>
</dbReference>
<evidence type="ECO:0000256" key="16">
    <source>
        <dbReference type="HAMAP-Rule" id="MF_00037"/>
    </source>
</evidence>
<dbReference type="Gene3D" id="3.90.78.10">
    <property type="entry name" value="UDP-N-acetylenolpyruvoylglucosamine reductase, C-terminal domain"/>
    <property type="match status" value="1"/>
</dbReference>
<dbReference type="Gene3D" id="3.30.43.10">
    <property type="entry name" value="Uridine Diphospho-n-acetylenolpyruvylglucosamine Reductase, domain 2"/>
    <property type="match status" value="1"/>
</dbReference>
<dbReference type="GO" id="GO:0008360">
    <property type="term" value="P:regulation of cell shape"/>
    <property type="evidence" value="ECO:0007669"/>
    <property type="project" value="UniProtKB-KW"/>
</dbReference>
<dbReference type="RefSeq" id="WP_054534918.1">
    <property type="nucleotide sequence ID" value="NZ_LGKP01000022.1"/>
</dbReference>
<feature type="active site" evidence="16">
    <location>
        <position position="164"/>
    </location>
</feature>
<sequence length="302" mass="32644">MIDLRENEPLAPYTAWRIGGPARYFVNVSSPEQQIEAVQWAELQRVPIFMLGGGSNLLMSDAGWNGLVIRNRATGFEIQEHGEQLTIHVQAGAPTAGTVRRLAAQGIAGLEWAEGLPGTIGGAIYGNAGCYGGETAKHLQSARLLLPDNQIVEWSAADFQFDYRTSQLKRLAANRPTTRIPYVLDAVLTAWRDDPARIAGRMAKIAEGRKQRTPAGSSCGSVFKNPANTTAGRLIDAAGLKGFRMGAAQIAEKHANYILNLGGATASDILRVAEYAQTEVLKQFGIELELEVRVISSEDQSL</sequence>
<comment type="cofactor">
    <cofactor evidence="1 16">
        <name>FAD</name>
        <dbReference type="ChEBI" id="CHEBI:57692"/>
    </cofactor>
</comment>
<dbReference type="InterPro" id="IPR016167">
    <property type="entry name" value="FAD-bd_PCMH_sub1"/>
</dbReference>
<dbReference type="AlphaFoldDB" id="A0A0N8GR94"/>
<evidence type="ECO:0000256" key="11">
    <source>
        <dbReference type="ARBA" id="ARBA00022984"/>
    </source>
</evidence>
<dbReference type="NCBIfam" id="NF010480">
    <property type="entry name" value="PRK13905.1"/>
    <property type="match status" value="1"/>
</dbReference>
<keyword evidence="5 16" id="KW-0963">Cytoplasm</keyword>
<dbReference type="SUPFAM" id="SSF56194">
    <property type="entry name" value="Uridine diphospho-N-Acetylenolpyruvylglucosamine reductase, MurB, C-terminal domain"/>
    <property type="match status" value="1"/>
</dbReference>
<dbReference type="EMBL" id="LGKP01000022">
    <property type="protein sequence ID" value="KPL85866.1"/>
    <property type="molecule type" value="Genomic_DNA"/>
</dbReference>
<keyword evidence="12 16" id="KW-0560">Oxidoreductase</keyword>
<dbReference type="InterPro" id="IPR036318">
    <property type="entry name" value="FAD-bd_PCMH-like_sf"/>
</dbReference>
<dbReference type="InterPro" id="IPR003170">
    <property type="entry name" value="MurB"/>
</dbReference>
<dbReference type="NCBIfam" id="TIGR00179">
    <property type="entry name" value="murB"/>
    <property type="match status" value="1"/>
</dbReference>
<feature type="active site" description="Proton donor" evidence="16">
    <location>
        <position position="221"/>
    </location>
</feature>
<comment type="subcellular location">
    <subcellularLocation>
        <location evidence="3 16">Cytoplasm</location>
    </subcellularLocation>
</comment>
<evidence type="ECO:0000256" key="1">
    <source>
        <dbReference type="ARBA" id="ARBA00001974"/>
    </source>
</evidence>
<evidence type="ECO:0000256" key="14">
    <source>
        <dbReference type="ARBA" id="ARBA00023316"/>
    </source>
</evidence>
<evidence type="ECO:0000256" key="15">
    <source>
        <dbReference type="ARBA" id="ARBA00048914"/>
    </source>
</evidence>
<keyword evidence="8 16" id="KW-0274">FAD</keyword>
<keyword evidence="13 16" id="KW-0131">Cell cycle</keyword>
<comment type="pathway">
    <text evidence="4 16">Cell wall biogenesis; peptidoglycan biosynthesis.</text>
</comment>
<dbReference type="PANTHER" id="PTHR21071">
    <property type="entry name" value="UDP-N-ACETYLENOLPYRUVOYLGLUCOSAMINE REDUCTASE"/>
    <property type="match status" value="1"/>
</dbReference>
<dbReference type="HAMAP" id="MF_00037">
    <property type="entry name" value="MurB"/>
    <property type="match status" value="1"/>
</dbReference>
<keyword evidence="11 16" id="KW-0573">Peptidoglycan synthesis</keyword>
<evidence type="ECO:0000256" key="10">
    <source>
        <dbReference type="ARBA" id="ARBA00022960"/>
    </source>
</evidence>
<dbReference type="GO" id="GO:0009252">
    <property type="term" value="P:peptidoglycan biosynthetic process"/>
    <property type="evidence" value="ECO:0007669"/>
    <property type="project" value="UniProtKB-UniRule"/>
</dbReference>
<evidence type="ECO:0000256" key="9">
    <source>
        <dbReference type="ARBA" id="ARBA00022857"/>
    </source>
</evidence>
<dbReference type="Proteomes" id="UP000050277">
    <property type="component" value="Unassembled WGS sequence"/>
</dbReference>
<evidence type="ECO:0000256" key="12">
    <source>
        <dbReference type="ARBA" id="ARBA00023002"/>
    </source>
</evidence>
<dbReference type="GO" id="GO:0008270">
    <property type="term" value="F:zinc ion binding"/>
    <property type="evidence" value="ECO:0007669"/>
    <property type="project" value="InterPro"/>
</dbReference>
<accession>A0A0N8GR94</accession>
<dbReference type="InterPro" id="IPR016169">
    <property type="entry name" value="FAD-bd_PCMH_sub2"/>
</dbReference>
<evidence type="ECO:0000256" key="7">
    <source>
        <dbReference type="ARBA" id="ARBA00022630"/>
    </source>
</evidence>
<dbReference type="PROSITE" id="PS00729">
    <property type="entry name" value="AP_NUCLEASE_F2_1"/>
    <property type="match status" value="1"/>
</dbReference>
<dbReference type="UniPathway" id="UPA00219"/>
<evidence type="ECO:0000256" key="4">
    <source>
        <dbReference type="ARBA" id="ARBA00004752"/>
    </source>
</evidence>
<dbReference type="InterPro" id="IPR011601">
    <property type="entry name" value="MurB_C"/>
</dbReference>
<organism evidence="18 19">
    <name type="scientific">Herpetosiphon geysericola</name>
    <dbReference type="NCBI Taxonomy" id="70996"/>
    <lineage>
        <taxon>Bacteria</taxon>
        <taxon>Bacillati</taxon>
        <taxon>Chloroflexota</taxon>
        <taxon>Chloroflexia</taxon>
        <taxon>Herpetosiphonales</taxon>
        <taxon>Herpetosiphonaceae</taxon>
        <taxon>Herpetosiphon</taxon>
    </lineage>
</organism>
<evidence type="ECO:0000256" key="13">
    <source>
        <dbReference type="ARBA" id="ARBA00023306"/>
    </source>
</evidence>
<reference evidence="18 19" key="1">
    <citation type="submission" date="2015-07" db="EMBL/GenBank/DDBJ databases">
        <title>Whole genome sequence of Herpetosiphon geysericola DSM 7119.</title>
        <authorList>
            <person name="Hemp J."/>
            <person name="Ward L.M."/>
            <person name="Pace L.A."/>
            <person name="Fischer W.W."/>
        </authorList>
    </citation>
    <scope>NUCLEOTIDE SEQUENCE [LARGE SCALE GENOMIC DNA]</scope>
    <source>
        <strain evidence="18 19">DSM 7119</strain>
    </source>
</reference>
<comment type="function">
    <text evidence="2 16">Cell wall formation.</text>
</comment>
<comment type="caution">
    <text evidence="18">The sequence shown here is derived from an EMBL/GenBank/DDBJ whole genome shotgun (WGS) entry which is preliminary data.</text>
</comment>
<evidence type="ECO:0000259" key="17">
    <source>
        <dbReference type="PROSITE" id="PS51387"/>
    </source>
</evidence>
<evidence type="ECO:0000256" key="3">
    <source>
        <dbReference type="ARBA" id="ARBA00004496"/>
    </source>
</evidence>
<dbReference type="Pfam" id="PF01565">
    <property type="entry name" value="FAD_binding_4"/>
    <property type="match status" value="1"/>
</dbReference>
<evidence type="ECO:0000313" key="18">
    <source>
        <dbReference type="EMBL" id="KPL85866.1"/>
    </source>
</evidence>
<keyword evidence="7 16" id="KW-0285">Flavoprotein</keyword>
<dbReference type="PATRIC" id="fig|70996.4.peg.3246"/>
<protein>
    <recommendedName>
        <fullName evidence="16">UDP-N-acetylenolpyruvoylglucosamine reductase</fullName>
        <ecNumber evidence="16">1.3.1.98</ecNumber>
    </recommendedName>
    <alternativeName>
        <fullName evidence="16">UDP-N-acetylmuramate dehydrogenase</fullName>
    </alternativeName>
</protein>
<evidence type="ECO:0000256" key="5">
    <source>
        <dbReference type="ARBA" id="ARBA00022490"/>
    </source>
</evidence>
<evidence type="ECO:0000256" key="8">
    <source>
        <dbReference type="ARBA" id="ARBA00022827"/>
    </source>
</evidence>
<dbReference type="InterPro" id="IPR036635">
    <property type="entry name" value="MurB_C_sf"/>
</dbReference>
<comment type="similarity">
    <text evidence="16">Belongs to the MurB family.</text>
</comment>
<dbReference type="OrthoDB" id="9804753at2"/>
<dbReference type="Pfam" id="PF02873">
    <property type="entry name" value="MurB_C"/>
    <property type="match status" value="1"/>
</dbReference>
<name>A0A0N8GR94_9CHLR</name>
<dbReference type="PANTHER" id="PTHR21071:SF4">
    <property type="entry name" value="UDP-N-ACETYLENOLPYRUVOYLGLUCOSAMINE REDUCTASE"/>
    <property type="match status" value="1"/>
</dbReference>
<keyword evidence="6 16" id="KW-0132">Cell division</keyword>
<gene>
    <name evidence="16" type="primary">murB</name>
    <name evidence="18" type="ORF">SE18_13135</name>
</gene>
<feature type="active site" evidence="16">
    <location>
        <position position="291"/>
    </location>
</feature>
<evidence type="ECO:0000256" key="6">
    <source>
        <dbReference type="ARBA" id="ARBA00022618"/>
    </source>
</evidence>
<dbReference type="GO" id="GO:0008762">
    <property type="term" value="F:UDP-N-acetylmuramate dehydrogenase activity"/>
    <property type="evidence" value="ECO:0007669"/>
    <property type="project" value="UniProtKB-UniRule"/>
</dbReference>
<dbReference type="GO" id="GO:0071949">
    <property type="term" value="F:FAD binding"/>
    <property type="evidence" value="ECO:0007669"/>
    <property type="project" value="InterPro"/>
</dbReference>
<dbReference type="InterPro" id="IPR006094">
    <property type="entry name" value="Oxid_FAD_bind_N"/>
</dbReference>
<keyword evidence="10 16" id="KW-0133">Cell shape</keyword>
<comment type="catalytic activity">
    <reaction evidence="15 16">
        <text>UDP-N-acetyl-alpha-D-muramate + NADP(+) = UDP-N-acetyl-3-O-(1-carboxyvinyl)-alpha-D-glucosamine + NADPH + H(+)</text>
        <dbReference type="Rhea" id="RHEA:12248"/>
        <dbReference type="ChEBI" id="CHEBI:15378"/>
        <dbReference type="ChEBI" id="CHEBI:57783"/>
        <dbReference type="ChEBI" id="CHEBI:58349"/>
        <dbReference type="ChEBI" id="CHEBI:68483"/>
        <dbReference type="ChEBI" id="CHEBI:70757"/>
        <dbReference type="EC" id="1.3.1.98"/>
    </reaction>
</comment>
<proteinExistence type="inferred from homology"/>
<evidence type="ECO:0000256" key="2">
    <source>
        <dbReference type="ARBA" id="ARBA00003921"/>
    </source>
</evidence>
<keyword evidence="14 16" id="KW-0961">Cell wall biogenesis/degradation</keyword>
<dbReference type="EC" id="1.3.1.98" evidence="16"/>